<proteinExistence type="predicted"/>
<evidence type="ECO:0000256" key="1">
    <source>
        <dbReference type="SAM" id="MobiDB-lite"/>
    </source>
</evidence>
<feature type="compositionally biased region" description="Low complexity" evidence="1">
    <location>
        <begin position="670"/>
        <end position="689"/>
    </location>
</feature>
<evidence type="ECO:0000313" key="4">
    <source>
        <dbReference type="Proteomes" id="UP001161438"/>
    </source>
</evidence>
<evidence type="ECO:0000259" key="2">
    <source>
        <dbReference type="Pfam" id="PF10407"/>
    </source>
</evidence>
<feature type="compositionally biased region" description="Polar residues" evidence="1">
    <location>
        <begin position="335"/>
        <end position="351"/>
    </location>
</feature>
<evidence type="ECO:0000313" key="3">
    <source>
        <dbReference type="EMBL" id="CAI4034769.1"/>
    </source>
</evidence>
<feature type="compositionally biased region" description="Basic and acidic residues" evidence="1">
    <location>
        <begin position="282"/>
        <end position="295"/>
    </location>
</feature>
<sequence length="751" mass="84519">MWRLQIVLVPPTAQDAITFLDANMNISDISQSAFPMLQYNENIIMNSSDNNDRNSFAANSSSQKAIQASNNNSFLNHLPNCKKFLHFTNGNNTLLDLSNEILLKFDKLYPYFNEPIEIMSLRDRHGCDLDSQFIIKDVFESDGVVLVILKDELDWSKNKHISLLQLARQRKRPNNRLSVESMVNEGVSSKTKKDAIHLVTKNSFKKKFTNKSRVSTPLMNEILPLASKHDALNKGNGSIRPPPILIASDINKYPQDRNHAKREPDIYEGDSDKENMPSISVEEQKKDGSKLHEVINPDNVRNSSEKPAFELPSENSSQISYDSIDTDFQLSTTSITNSDMHTQDHNTSSAVYSARKSSLETKVQNKKSEDLRLDDKNRSENYRRIETFSDEEDFNNTDNDHVDSFVNSSKKALVGFRDINSDFDGVSFNSDIEDAVQSTQTTKSAIYPSFYSNNSLYRNKGKEDLFRLVENEFPVKSLSDASSKLNKKGVKIKDTIRKLNKFKPYKETETLRNNTITESRFKNCAPRTKLNVTSKNSGIVRLDTKHPNGLHGVDSLGQIAKVGRITVKRKIDGVESKIIEFRRKKNMENKSLKDIFANTGKSLNTNSTIKVVKLKRDTVANPKEEMEAISNSARQTQNSHKVTMKGSTPGEKENGRAMPPQFKKVKIAKSHSSSSSSSSGSLESLSESSSSDDSDDNSNSRNVQVKKINFRTGHESTGSSSDQLMLDLDGNEASSNKYQTPTYVESDEFDE</sequence>
<reference evidence="3" key="1">
    <citation type="submission" date="2022-10" db="EMBL/GenBank/DDBJ databases">
        <authorList>
            <person name="Byrne P K."/>
        </authorList>
    </citation>
    <scope>NUCLEOTIDE SEQUENCE</scope>
    <source>
        <strain evidence="3">IFO1815</strain>
    </source>
</reference>
<dbReference type="Proteomes" id="UP001161438">
    <property type="component" value="Chromosome 11"/>
</dbReference>
<name>A0AA35NDQ2_SACMI</name>
<accession>A0AA35NDQ2</accession>
<dbReference type="GeneID" id="80919602"/>
<protein>
    <recommendedName>
        <fullName evidence="2">Nucleolar protein Dnt1-like N-terminal domain-containing protein</fullName>
    </recommendedName>
</protein>
<keyword evidence="4" id="KW-1185">Reference proteome</keyword>
<dbReference type="PANTHER" id="PTHR28196:SF1">
    <property type="entry name" value="NUCLEOLAR PROTEIN NET1-RELATED"/>
    <property type="match status" value="1"/>
</dbReference>
<dbReference type="InterPro" id="IPR043185">
    <property type="entry name" value="Net1/Tof2"/>
</dbReference>
<feature type="region of interest" description="Disordered" evidence="1">
    <location>
        <begin position="625"/>
        <end position="751"/>
    </location>
</feature>
<feature type="compositionally biased region" description="Polar residues" evidence="1">
    <location>
        <begin position="629"/>
        <end position="641"/>
    </location>
</feature>
<dbReference type="GO" id="GO:0000183">
    <property type="term" value="P:rDNA heterochromatin formation"/>
    <property type="evidence" value="ECO:0007669"/>
    <property type="project" value="InterPro"/>
</dbReference>
<dbReference type="AlphaFoldDB" id="A0AA35NDQ2"/>
<dbReference type="PANTHER" id="PTHR28196">
    <property type="entry name" value="NUCLEOLAR PROTEIN NET1-RELATED"/>
    <property type="match status" value="1"/>
</dbReference>
<dbReference type="RefSeq" id="XP_056077889.1">
    <property type="nucleotide sequence ID" value="XM_056223918.1"/>
</dbReference>
<feature type="compositionally biased region" description="Polar residues" evidence="1">
    <location>
        <begin position="732"/>
        <end position="743"/>
    </location>
</feature>
<feature type="domain" description="Nucleolar protein Dnt1-like N-terminal" evidence="2">
    <location>
        <begin position="82"/>
        <end position="151"/>
    </location>
</feature>
<organism evidence="3 4">
    <name type="scientific">Saccharomyces mikatae IFO 1815</name>
    <dbReference type="NCBI Taxonomy" id="226126"/>
    <lineage>
        <taxon>Eukaryota</taxon>
        <taxon>Fungi</taxon>
        <taxon>Dikarya</taxon>
        <taxon>Ascomycota</taxon>
        <taxon>Saccharomycotina</taxon>
        <taxon>Saccharomycetes</taxon>
        <taxon>Saccharomycetales</taxon>
        <taxon>Saccharomycetaceae</taxon>
        <taxon>Saccharomyces</taxon>
    </lineage>
</organism>
<dbReference type="InterPro" id="IPR018844">
    <property type="entry name" value="Dnt1-like_N"/>
</dbReference>
<dbReference type="Pfam" id="PF10407">
    <property type="entry name" value="Cytokin_check_N"/>
    <property type="match status" value="1"/>
</dbReference>
<feature type="compositionally biased region" description="Basic and acidic residues" evidence="1">
    <location>
        <begin position="255"/>
        <end position="275"/>
    </location>
</feature>
<feature type="region of interest" description="Disordered" evidence="1">
    <location>
        <begin position="255"/>
        <end position="320"/>
    </location>
</feature>
<gene>
    <name evidence="3" type="primary">SMKI11G2190</name>
    <name evidence="3" type="ORF">SMKI_11G2190</name>
</gene>
<dbReference type="EMBL" id="OX365767">
    <property type="protein sequence ID" value="CAI4034769.1"/>
    <property type="molecule type" value="Genomic_DNA"/>
</dbReference>
<feature type="region of interest" description="Disordered" evidence="1">
    <location>
        <begin position="335"/>
        <end position="370"/>
    </location>
</feature>